<evidence type="ECO:0000313" key="7">
    <source>
        <dbReference type="Ensembl" id="ENSCINP00000032467.1"/>
    </source>
</evidence>
<reference evidence="7" key="3">
    <citation type="submission" date="2025-08" db="UniProtKB">
        <authorList>
            <consortium name="Ensembl"/>
        </authorList>
    </citation>
    <scope>IDENTIFICATION</scope>
</reference>
<organism evidence="7 8">
    <name type="scientific">Ciona intestinalis</name>
    <name type="common">Transparent sea squirt</name>
    <name type="synonym">Ascidia intestinalis</name>
    <dbReference type="NCBI Taxonomy" id="7719"/>
    <lineage>
        <taxon>Eukaryota</taxon>
        <taxon>Metazoa</taxon>
        <taxon>Chordata</taxon>
        <taxon>Tunicata</taxon>
        <taxon>Ascidiacea</taxon>
        <taxon>Phlebobranchia</taxon>
        <taxon>Cionidae</taxon>
        <taxon>Ciona</taxon>
    </lineage>
</organism>
<comment type="subcellular location">
    <subcellularLocation>
        <location evidence="1">Mitochondrion</location>
    </subcellularLocation>
</comment>
<evidence type="ECO:0000256" key="4">
    <source>
        <dbReference type="ARBA" id="ARBA00023136"/>
    </source>
</evidence>
<dbReference type="AlphaFoldDB" id="H2XS33"/>
<proteinExistence type="predicted"/>
<keyword evidence="3 5" id="KW-1133">Transmembrane helix</keyword>
<accession>H2XS33</accession>
<dbReference type="InParanoid" id="H2XS33"/>
<reference evidence="8" key="1">
    <citation type="journal article" date="2002" name="Science">
        <title>The draft genome of Ciona intestinalis: insights into chordate and vertebrate origins.</title>
        <authorList>
            <person name="Dehal P."/>
            <person name="Satou Y."/>
            <person name="Campbell R.K."/>
            <person name="Chapman J."/>
            <person name="Degnan B."/>
            <person name="De Tomaso A."/>
            <person name="Davidson B."/>
            <person name="Di Gregorio A."/>
            <person name="Gelpke M."/>
            <person name="Goodstein D.M."/>
            <person name="Harafuji N."/>
            <person name="Hastings K.E."/>
            <person name="Ho I."/>
            <person name="Hotta K."/>
            <person name="Huang W."/>
            <person name="Kawashima T."/>
            <person name="Lemaire P."/>
            <person name="Martinez D."/>
            <person name="Meinertzhagen I.A."/>
            <person name="Necula S."/>
            <person name="Nonaka M."/>
            <person name="Putnam N."/>
            <person name="Rash S."/>
            <person name="Saiga H."/>
            <person name="Satake M."/>
            <person name="Terry A."/>
            <person name="Yamada L."/>
            <person name="Wang H.G."/>
            <person name="Awazu S."/>
            <person name="Azumi K."/>
            <person name="Boore J."/>
            <person name="Branno M."/>
            <person name="Chin-Bow S."/>
            <person name="DeSantis R."/>
            <person name="Doyle S."/>
            <person name="Francino P."/>
            <person name="Keys D.N."/>
            <person name="Haga S."/>
            <person name="Hayashi H."/>
            <person name="Hino K."/>
            <person name="Imai K.S."/>
            <person name="Inaba K."/>
            <person name="Kano S."/>
            <person name="Kobayashi K."/>
            <person name="Kobayashi M."/>
            <person name="Lee B.I."/>
            <person name="Makabe K.W."/>
            <person name="Manohar C."/>
            <person name="Matassi G."/>
            <person name="Medina M."/>
            <person name="Mochizuki Y."/>
            <person name="Mount S."/>
            <person name="Morishita T."/>
            <person name="Miura S."/>
            <person name="Nakayama A."/>
            <person name="Nishizaka S."/>
            <person name="Nomoto H."/>
            <person name="Ohta F."/>
            <person name="Oishi K."/>
            <person name="Rigoutsos I."/>
            <person name="Sano M."/>
            <person name="Sasaki A."/>
            <person name="Sasakura Y."/>
            <person name="Shoguchi E."/>
            <person name="Shin-i T."/>
            <person name="Spagnuolo A."/>
            <person name="Stainier D."/>
            <person name="Suzuki M.M."/>
            <person name="Tassy O."/>
            <person name="Takatori N."/>
            <person name="Tokuoka M."/>
            <person name="Yagi K."/>
            <person name="Yoshizaki F."/>
            <person name="Wada S."/>
            <person name="Zhang C."/>
            <person name="Hyatt P.D."/>
            <person name="Larimer F."/>
            <person name="Detter C."/>
            <person name="Doggett N."/>
            <person name="Glavina T."/>
            <person name="Hawkins T."/>
            <person name="Richardson P."/>
            <person name="Lucas S."/>
            <person name="Kohara Y."/>
            <person name="Levine M."/>
            <person name="Satoh N."/>
            <person name="Rokhsar D.S."/>
        </authorList>
    </citation>
    <scope>NUCLEOTIDE SEQUENCE [LARGE SCALE GENOMIC DNA]</scope>
</reference>
<keyword evidence="4 5" id="KW-0472">Membrane</keyword>
<sequence length="93" mass="10217">MDNVGKNSFFDRVKTSFQKRPSFFIASTALTGIVGAGLYGLRNRKLRLSLYLINMRLAAQGTFVAIMTVGATVALVNRVMQPSDSSTDVQTKR</sequence>
<evidence type="ECO:0000256" key="2">
    <source>
        <dbReference type="ARBA" id="ARBA00022692"/>
    </source>
</evidence>
<dbReference type="HOGENOM" id="CLU_2398997_0_0_1"/>
<name>H2XS33_CIOIN</name>
<dbReference type="Proteomes" id="UP000008144">
    <property type="component" value="Chromosome 1"/>
</dbReference>
<feature type="transmembrane region" description="Helical" evidence="5">
    <location>
        <begin position="53"/>
        <end position="76"/>
    </location>
</feature>
<evidence type="ECO:0000313" key="8">
    <source>
        <dbReference type="Proteomes" id="UP000008144"/>
    </source>
</evidence>
<keyword evidence="8" id="KW-1185">Reference proteome</keyword>
<evidence type="ECO:0000256" key="3">
    <source>
        <dbReference type="ARBA" id="ARBA00022989"/>
    </source>
</evidence>
<keyword evidence="2 5" id="KW-0812">Transmembrane</keyword>
<feature type="domain" description="HIG1" evidence="6">
    <location>
        <begin position="21"/>
        <end position="70"/>
    </location>
</feature>
<feature type="transmembrane region" description="Helical" evidence="5">
    <location>
        <begin position="23"/>
        <end position="41"/>
    </location>
</feature>
<dbReference type="GO" id="GO:0005739">
    <property type="term" value="C:mitochondrion"/>
    <property type="evidence" value="ECO:0000318"/>
    <property type="project" value="GO_Central"/>
</dbReference>
<evidence type="ECO:0000259" key="6">
    <source>
        <dbReference type="Pfam" id="PF04588"/>
    </source>
</evidence>
<evidence type="ECO:0000256" key="5">
    <source>
        <dbReference type="SAM" id="Phobius"/>
    </source>
</evidence>
<reference evidence="7" key="4">
    <citation type="submission" date="2025-09" db="UniProtKB">
        <authorList>
            <consortium name="Ensembl"/>
        </authorList>
    </citation>
    <scope>IDENTIFICATION</scope>
</reference>
<evidence type="ECO:0000256" key="1">
    <source>
        <dbReference type="ARBA" id="ARBA00004173"/>
    </source>
</evidence>
<dbReference type="InterPro" id="IPR007667">
    <property type="entry name" value="Hypoxia_induced_domain"/>
</dbReference>
<dbReference type="Pfam" id="PF04588">
    <property type="entry name" value="HIG_1_N"/>
    <property type="match status" value="1"/>
</dbReference>
<dbReference type="Gene3D" id="6.10.140.1320">
    <property type="match status" value="1"/>
</dbReference>
<protein>
    <recommendedName>
        <fullName evidence="6">HIG1 domain-containing protein</fullName>
    </recommendedName>
</protein>
<dbReference type="EMBL" id="EAAA01000197">
    <property type="status" value="NOT_ANNOTATED_CDS"/>
    <property type="molecule type" value="Genomic_DNA"/>
</dbReference>
<reference evidence="7" key="2">
    <citation type="journal article" date="2008" name="Genome Biol.">
        <title>Improved genome assembly and evidence-based global gene model set for the chordate Ciona intestinalis: new insight into intron and operon populations.</title>
        <authorList>
            <person name="Satou Y."/>
            <person name="Mineta K."/>
            <person name="Ogasawara M."/>
            <person name="Sasakura Y."/>
            <person name="Shoguchi E."/>
            <person name="Ueno K."/>
            <person name="Yamada L."/>
            <person name="Matsumoto J."/>
            <person name="Wasserscheid J."/>
            <person name="Dewar K."/>
            <person name="Wiley G.B."/>
            <person name="Macmil S.L."/>
            <person name="Roe B.A."/>
            <person name="Zeller R.W."/>
            <person name="Hastings K.E."/>
            <person name="Lemaire P."/>
            <person name="Lindquist E."/>
            <person name="Endo T."/>
            <person name="Hotta K."/>
            <person name="Inaba K."/>
        </authorList>
    </citation>
    <scope>NUCLEOTIDE SEQUENCE [LARGE SCALE GENOMIC DNA]</scope>
    <source>
        <strain evidence="7">wild type</strain>
    </source>
</reference>
<dbReference type="Ensembl" id="ENSCINT00000031776.1">
    <property type="protein sequence ID" value="ENSCINP00000032467.1"/>
    <property type="gene ID" value="ENSCING00000018302.1"/>
</dbReference>
<dbReference type="GO" id="GO:0097250">
    <property type="term" value="P:mitochondrial respirasome assembly"/>
    <property type="evidence" value="ECO:0000318"/>
    <property type="project" value="GO_Central"/>
</dbReference>